<dbReference type="SUPFAM" id="SSF53155">
    <property type="entry name" value="Methylated DNA-protein cysteine methyltransferase domain"/>
    <property type="match status" value="1"/>
</dbReference>
<accession>A0A240UIH4</accession>
<dbReference type="EC" id="2.1.1.63" evidence="9"/>
<dbReference type="NCBIfam" id="TIGR00589">
    <property type="entry name" value="ogt"/>
    <property type="match status" value="1"/>
</dbReference>
<comment type="catalytic activity">
    <reaction evidence="8 9">
        <text>a 6-O-methyl-2'-deoxyguanosine in DNA + L-cysteinyl-[protein] = S-methyl-L-cysteinyl-[protein] + a 2'-deoxyguanosine in DNA</text>
        <dbReference type="Rhea" id="RHEA:24000"/>
        <dbReference type="Rhea" id="RHEA-COMP:10131"/>
        <dbReference type="Rhea" id="RHEA-COMP:10132"/>
        <dbReference type="Rhea" id="RHEA-COMP:11367"/>
        <dbReference type="Rhea" id="RHEA-COMP:11368"/>
        <dbReference type="ChEBI" id="CHEBI:29950"/>
        <dbReference type="ChEBI" id="CHEBI:82612"/>
        <dbReference type="ChEBI" id="CHEBI:85445"/>
        <dbReference type="ChEBI" id="CHEBI:85448"/>
        <dbReference type="EC" id="2.1.1.63"/>
    </reaction>
</comment>
<feature type="domain" description="Methylguanine DNA methyltransferase ribonuclease-like" evidence="11">
    <location>
        <begin position="10"/>
        <end position="82"/>
    </location>
</feature>
<dbReference type="GO" id="GO:0032259">
    <property type="term" value="P:methylation"/>
    <property type="evidence" value="ECO:0007669"/>
    <property type="project" value="UniProtKB-KW"/>
</dbReference>
<dbReference type="Pfam" id="PF02870">
    <property type="entry name" value="Methyltransf_1N"/>
    <property type="match status" value="1"/>
</dbReference>
<keyword evidence="13" id="KW-1185">Reference proteome</keyword>
<evidence type="ECO:0000256" key="5">
    <source>
        <dbReference type="ARBA" id="ARBA00022679"/>
    </source>
</evidence>
<dbReference type="PANTHER" id="PTHR10815">
    <property type="entry name" value="METHYLATED-DNA--PROTEIN-CYSTEINE METHYLTRANSFERASE"/>
    <property type="match status" value="1"/>
</dbReference>
<dbReference type="PROSITE" id="PS00374">
    <property type="entry name" value="MGMT"/>
    <property type="match status" value="1"/>
</dbReference>
<evidence type="ECO:0000256" key="4">
    <source>
        <dbReference type="ARBA" id="ARBA00022603"/>
    </source>
</evidence>
<dbReference type="GO" id="GO:0003908">
    <property type="term" value="F:methylated-DNA-[protein]-cysteine S-methyltransferase activity"/>
    <property type="evidence" value="ECO:0007669"/>
    <property type="project" value="UniProtKB-UniRule"/>
</dbReference>
<evidence type="ECO:0000256" key="1">
    <source>
        <dbReference type="ARBA" id="ARBA00001286"/>
    </source>
</evidence>
<dbReference type="FunFam" id="1.10.10.10:FF:000214">
    <property type="entry name" value="Methylated-DNA--protein-cysteine methyltransferase"/>
    <property type="match status" value="1"/>
</dbReference>
<reference evidence="12" key="1">
    <citation type="submission" date="2017-05" db="EMBL/GenBank/DDBJ databases">
        <title>Polyphasic characterization of four soil-derived phenanthrene-degrading Acidovorax strains and proposal of Acidovorax phenanthrenivorans sp. nov.</title>
        <authorList>
            <person name="Singleton D."/>
            <person name="Lee J."/>
            <person name="Dickey A.N."/>
            <person name="Stroud A."/>
            <person name="Scholl E.H."/>
            <person name="Wright F.A."/>
            <person name="Aitken M.D."/>
        </authorList>
    </citation>
    <scope>NUCLEOTIDE SEQUENCE</scope>
    <source>
        <strain evidence="12">P4</strain>
    </source>
</reference>
<organism evidence="12 13">
    <name type="scientific">Acidovorax carolinensis</name>
    <dbReference type="NCBI Taxonomy" id="553814"/>
    <lineage>
        <taxon>Bacteria</taxon>
        <taxon>Pseudomonadati</taxon>
        <taxon>Pseudomonadota</taxon>
        <taxon>Betaproteobacteria</taxon>
        <taxon>Burkholderiales</taxon>
        <taxon>Comamonadaceae</taxon>
        <taxon>Acidovorax</taxon>
    </lineage>
</organism>
<proteinExistence type="inferred from homology"/>
<dbReference type="InterPro" id="IPR036388">
    <property type="entry name" value="WH-like_DNA-bd_sf"/>
</dbReference>
<dbReference type="InterPro" id="IPR036631">
    <property type="entry name" value="MGMT_N_sf"/>
</dbReference>
<dbReference type="SUPFAM" id="SSF46767">
    <property type="entry name" value="Methylated DNA-protein cysteine methyltransferase, C-terminal domain"/>
    <property type="match status" value="1"/>
</dbReference>
<comment type="subcellular location">
    <subcellularLocation>
        <location evidence="9">Cytoplasm</location>
    </subcellularLocation>
</comment>
<evidence type="ECO:0000256" key="7">
    <source>
        <dbReference type="ARBA" id="ARBA00023204"/>
    </source>
</evidence>
<keyword evidence="5 9" id="KW-0808">Transferase</keyword>
<dbReference type="AlphaFoldDB" id="A0A240UIH4"/>
<protein>
    <recommendedName>
        <fullName evidence="9">Methylated-DNA--protein-cysteine methyltransferase</fullName>
        <ecNumber evidence="9">2.1.1.63</ecNumber>
    </recommendedName>
    <alternativeName>
        <fullName evidence="9">6-O-methylguanine-DNA methyltransferase</fullName>
        <shortName evidence="9">MGMT</shortName>
    </alternativeName>
    <alternativeName>
        <fullName evidence="9">O-6-methylguanine-DNA-alkyltransferase</fullName>
    </alternativeName>
</protein>
<dbReference type="InterPro" id="IPR014048">
    <property type="entry name" value="MethylDNA_cys_MeTrfase_DNA-bd"/>
</dbReference>
<evidence type="ECO:0000313" key="12">
    <source>
        <dbReference type="EMBL" id="ART60852.1"/>
    </source>
</evidence>
<evidence type="ECO:0000256" key="8">
    <source>
        <dbReference type="ARBA" id="ARBA00049348"/>
    </source>
</evidence>
<evidence type="ECO:0000256" key="6">
    <source>
        <dbReference type="ARBA" id="ARBA00022763"/>
    </source>
</evidence>
<name>A0A240UIH4_9BURK</name>
<keyword evidence="7 9" id="KW-0234">DNA repair</keyword>
<comment type="miscellaneous">
    <text evidence="9">This enzyme catalyzes only one turnover and therefore is not strictly catalytic. According to one definition, an enzyme is a biocatalyst that acts repeatedly and over many reaction cycles.</text>
</comment>
<feature type="domain" description="Methylated-DNA-[protein]-cysteine S-methyltransferase DNA binding" evidence="10">
    <location>
        <begin position="87"/>
        <end position="167"/>
    </location>
</feature>
<dbReference type="EMBL" id="CP021366">
    <property type="protein sequence ID" value="ART60852.1"/>
    <property type="molecule type" value="Genomic_DNA"/>
</dbReference>
<gene>
    <name evidence="12" type="ORF">CBP36_09715</name>
</gene>
<dbReference type="Gene3D" id="1.10.10.10">
    <property type="entry name" value="Winged helix-like DNA-binding domain superfamily/Winged helix DNA-binding domain"/>
    <property type="match status" value="1"/>
</dbReference>
<dbReference type="CDD" id="cd06445">
    <property type="entry name" value="ATase"/>
    <property type="match status" value="1"/>
</dbReference>
<dbReference type="Pfam" id="PF01035">
    <property type="entry name" value="DNA_binding_1"/>
    <property type="match status" value="1"/>
</dbReference>
<keyword evidence="6 9" id="KW-0227">DNA damage</keyword>
<keyword evidence="3 9" id="KW-0963">Cytoplasm</keyword>
<dbReference type="Gene3D" id="3.30.160.70">
    <property type="entry name" value="Methylated DNA-protein cysteine methyltransferase domain"/>
    <property type="match status" value="1"/>
</dbReference>
<dbReference type="InterPro" id="IPR036217">
    <property type="entry name" value="MethylDNA_cys_MeTrfase_DNAb"/>
</dbReference>
<dbReference type="KEGG" id="acip:CBP36_09715"/>
<dbReference type="GO" id="GO:0005737">
    <property type="term" value="C:cytoplasm"/>
    <property type="evidence" value="ECO:0007669"/>
    <property type="project" value="UniProtKB-SubCell"/>
</dbReference>
<comment type="catalytic activity">
    <reaction evidence="1 9">
        <text>a 4-O-methyl-thymidine in DNA + L-cysteinyl-[protein] = a thymidine in DNA + S-methyl-L-cysteinyl-[protein]</text>
        <dbReference type="Rhea" id="RHEA:53428"/>
        <dbReference type="Rhea" id="RHEA-COMP:10131"/>
        <dbReference type="Rhea" id="RHEA-COMP:10132"/>
        <dbReference type="Rhea" id="RHEA-COMP:13555"/>
        <dbReference type="Rhea" id="RHEA-COMP:13556"/>
        <dbReference type="ChEBI" id="CHEBI:29950"/>
        <dbReference type="ChEBI" id="CHEBI:82612"/>
        <dbReference type="ChEBI" id="CHEBI:137386"/>
        <dbReference type="ChEBI" id="CHEBI:137387"/>
        <dbReference type="EC" id="2.1.1.63"/>
    </reaction>
</comment>
<keyword evidence="4 9" id="KW-0489">Methyltransferase</keyword>
<dbReference type="Proteomes" id="UP000194440">
    <property type="component" value="Chromosome"/>
</dbReference>
<dbReference type="KEGG" id="acis:CBP35_09210"/>
<comment type="function">
    <text evidence="9">Involved in the cellular defense against the biological effects of O6-methylguanine (O6-MeG) and O4-methylthymine (O4-MeT) in DNA. Repairs the methylated nucleobase in DNA by stoichiometrically transferring the methyl group to a cysteine residue in the enzyme. This is a suicide reaction: the enzyme is irreversibly inactivated.</text>
</comment>
<dbReference type="InterPro" id="IPR023546">
    <property type="entry name" value="MGMT"/>
</dbReference>
<evidence type="ECO:0000256" key="2">
    <source>
        <dbReference type="ARBA" id="ARBA00008711"/>
    </source>
</evidence>
<evidence type="ECO:0000256" key="3">
    <source>
        <dbReference type="ARBA" id="ARBA00022490"/>
    </source>
</evidence>
<dbReference type="GO" id="GO:0006307">
    <property type="term" value="P:DNA alkylation repair"/>
    <property type="evidence" value="ECO:0007669"/>
    <property type="project" value="UniProtKB-UniRule"/>
</dbReference>
<evidence type="ECO:0000313" key="13">
    <source>
        <dbReference type="Proteomes" id="UP000194440"/>
    </source>
</evidence>
<feature type="active site" description="Nucleophile; methyl group acceptor" evidence="9">
    <location>
        <position position="138"/>
    </location>
</feature>
<dbReference type="OrthoDB" id="9802228at2"/>
<evidence type="ECO:0000259" key="10">
    <source>
        <dbReference type="Pfam" id="PF01035"/>
    </source>
</evidence>
<dbReference type="RefSeq" id="WP_086928709.1">
    <property type="nucleotide sequence ID" value="NZ_CP021362.1"/>
</dbReference>
<evidence type="ECO:0000256" key="9">
    <source>
        <dbReference type="HAMAP-Rule" id="MF_00772"/>
    </source>
</evidence>
<dbReference type="InterPro" id="IPR008332">
    <property type="entry name" value="MethylG_MeTrfase_N"/>
</dbReference>
<dbReference type="PANTHER" id="PTHR10815:SF5">
    <property type="entry name" value="METHYLATED-DNA--PROTEIN-CYSTEINE METHYLTRANSFERASE"/>
    <property type="match status" value="1"/>
</dbReference>
<evidence type="ECO:0000259" key="11">
    <source>
        <dbReference type="Pfam" id="PF02870"/>
    </source>
</evidence>
<sequence>MQFHPSTVQTSTATRLGTVRLAASPLGLAGLWFDGQRHLPAQLDGPHAWPHDPHHPVLVAAIEQLQQYLRGERTRFELPLDLAGGTPFQQDVWRALLSVGCGHTTSYAALSQQLGRPTAVRAVGAAVGRNPISVVVPCHRVLGKDGSLTGYAGGLERKGALLQLEGAALRPVQMQGEVGA</sequence>
<dbReference type="HAMAP" id="MF_00772">
    <property type="entry name" value="OGT"/>
    <property type="match status" value="1"/>
</dbReference>
<comment type="similarity">
    <text evidence="2 9">Belongs to the MGMT family.</text>
</comment>
<dbReference type="InterPro" id="IPR001497">
    <property type="entry name" value="MethylDNA_cys_MeTrfase_AS"/>
</dbReference>